<accession>A0A6C0CGJ0</accession>
<evidence type="ECO:0000313" key="1">
    <source>
        <dbReference type="EMBL" id="QHT03282.1"/>
    </source>
</evidence>
<dbReference type="EMBL" id="MN739408">
    <property type="protein sequence ID" value="QHT03282.1"/>
    <property type="molecule type" value="Genomic_DNA"/>
</dbReference>
<proteinExistence type="predicted"/>
<sequence length="151" mass="17552">MILESTQLLYTAHHENGGTHMIQESAPVCASTGNRGYRSTHKNHPSALWTRASLAHYYWLISLAKDLVLEHTFRFNPKKVHACLAHLEWLEQNPPPDLAETRWLKDPTPAMPDEYKCPDDVLDSYRKYYSVAKKDLLKYTKRHLPHILCEK</sequence>
<name>A0A6C0CGJ0_9ZZZZ</name>
<reference evidence="1" key="1">
    <citation type="journal article" date="2020" name="Nature">
        <title>Giant virus diversity and host interactions through global metagenomics.</title>
        <authorList>
            <person name="Schulz F."/>
            <person name="Roux S."/>
            <person name="Paez-Espino D."/>
            <person name="Jungbluth S."/>
            <person name="Walsh D.A."/>
            <person name="Denef V.J."/>
            <person name="McMahon K.D."/>
            <person name="Konstantinidis K.T."/>
            <person name="Eloe-Fadrosh E.A."/>
            <person name="Kyrpides N.C."/>
            <person name="Woyke T."/>
        </authorList>
    </citation>
    <scope>NUCLEOTIDE SEQUENCE</scope>
    <source>
        <strain evidence="1">GVMAG-M-3300020728-1</strain>
    </source>
</reference>
<dbReference type="AlphaFoldDB" id="A0A6C0CGJ0"/>
<organism evidence="1">
    <name type="scientific">viral metagenome</name>
    <dbReference type="NCBI Taxonomy" id="1070528"/>
    <lineage>
        <taxon>unclassified sequences</taxon>
        <taxon>metagenomes</taxon>
        <taxon>organismal metagenomes</taxon>
    </lineage>
</organism>
<protein>
    <submittedName>
        <fullName evidence="1">Uncharacterized protein</fullName>
    </submittedName>
</protein>